<keyword evidence="2" id="KW-1185">Reference proteome</keyword>
<protein>
    <submittedName>
        <fullName evidence="1">Uncharacterized protein</fullName>
    </submittedName>
</protein>
<evidence type="ECO:0000313" key="1">
    <source>
        <dbReference type="EMBL" id="TQJ19402.1"/>
    </source>
</evidence>
<accession>A0A542EVM8</accession>
<organism evidence="1 2">
    <name type="scientific">Kribbella jejuensis</name>
    <dbReference type="NCBI Taxonomy" id="236068"/>
    <lineage>
        <taxon>Bacteria</taxon>
        <taxon>Bacillati</taxon>
        <taxon>Actinomycetota</taxon>
        <taxon>Actinomycetes</taxon>
        <taxon>Propionibacteriales</taxon>
        <taxon>Kribbellaceae</taxon>
        <taxon>Kribbella</taxon>
    </lineage>
</organism>
<reference evidence="1 2" key="1">
    <citation type="submission" date="2019-06" db="EMBL/GenBank/DDBJ databases">
        <title>Sequencing the genomes of 1000 actinobacteria strains.</title>
        <authorList>
            <person name="Klenk H.-P."/>
        </authorList>
    </citation>
    <scope>NUCLEOTIDE SEQUENCE [LARGE SCALE GENOMIC DNA]</scope>
    <source>
        <strain evidence="1 2">DSM 17305</strain>
    </source>
</reference>
<dbReference type="EMBL" id="VFMM01000001">
    <property type="protein sequence ID" value="TQJ19402.1"/>
    <property type="molecule type" value="Genomic_DNA"/>
</dbReference>
<gene>
    <name evidence="1" type="ORF">FB475_3569</name>
</gene>
<name>A0A542EVM8_9ACTN</name>
<proteinExistence type="predicted"/>
<dbReference type="Proteomes" id="UP000316298">
    <property type="component" value="Unassembled WGS sequence"/>
</dbReference>
<dbReference type="AlphaFoldDB" id="A0A542EVM8"/>
<evidence type="ECO:0000313" key="2">
    <source>
        <dbReference type="Proteomes" id="UP000316298"/>
    </source>
</evidence>
<sequence>MRPVPPSAAARRVRCAVPSAKASLQGSRVALSSSTGLRRPMTAALVLAPTVEPREVPAGAPWMVRLSMGSPDVLLRVTSGPRPQLPGYHC</sequence>
<comment type="caution">
    <text evidence="1">The sequence shown here is derived from an EMBL/GenBank/DDBJ whole genome shotgun (WGS) entry which is preliminary data.</text>
</comment>